<dbReference type="Proteomes" id="UP000240638">
    <property type="component" value="Unassembled WGS sequence"/>
</dbReference>
<reference evidence="8 9" key="1">
    <citation type="submission" date="2018-03" db="EMBL/GenBank/DDBJ databases">
        <title>Whole genome analyses suggest that Burkholderia sensu lato contains two further novel genera in the rhizoxinica-symbiotica group Mycetohabitans gen. nov., and Trinickia gen. nov.: implications for the evolution of diazotrophy and nodulation in the Burkholderiaceae.</title>
        <authorList>
            <person name="Estrada De Los Santos P."/>
            <person name="Palmer M."/>
            <person name="Chavez-Ramirez B."/>
            <person name="Steenkamp E.T."/>
            <person name="Hirsch A.M."/>
            <person name="Manyaka P."/>
            <person name="Maluk M."/>
            <person name="Lafos M."/>
            <person name="Crook M."/>
            <person name="Gross E."/>
            <person name="Simon M.F."/>
            <person name="Bueno Dos Reis Junior F."/>
            <person name="Poole P.S."/>
            <person name="Venter S.N."/>
            <person name="James E.K."/>
        </authorList>
    </citation>
    <scope>NUCLEOTIDE SEQUENCE [LARGE SCALE GENOMIC DNA]</scope>
    <source>
        <strain evidence="8 9">JPY-366</strain>
    </source>
</reference>
<feature type="transmembrane region" description="Helical" evidence="7">
    <location>
        <begin position="81"/>
        <end position="103"/>
    </location>
</feature>
<evidence type="ECO:0000256" key="7">
    <source>
        <dbReference type="SAM" id="Phobius"/>
    </source>
</evidence>
<dbReference type="NCBIfam" id="NF009364">
    <property type="entry name" value="PRK12721.1"/>
    <property type="match status" value="1"/>
</dbReference>
<dbReference type="GO" id="GO:0005886">
    <property type="term" value="C:plasma membrane"/>
    <property type="evidence" value="ECO:0007669"/>
    <property type="project" value="UniProtKB-SubCell"/>
</dbReference>
<dbReference type="NCBIfam" id="TIGR01404">
    <property type="entry name" value="FlhB_rel_III"/>
    <property type="match status" value="1"/>
</dbReference>
<dbReference type="PANTHER" id="PTHR30531:SF6">
    <property type="entry name" value="SECRETION SYSTEM APPARATUS PROTEIN SSAU"/>
    <property type="match status" value="1"/>
</dbReference>
<evidence type="ECO:0000256" key="1">
    <source>
        <dbReference type="ARBA" id="ARBA00004651"/>
    </source>
</evidence>
<keyword evidence="4 7" id="KW-0812">Transmembrane</keyword>
<evidence type="ECO:0000256" key="3">
    <source>
        <dbReference type="ARBA" id="ARBA00022475"/>
    </source>
</evidence>
<keyword evidence="3" id="KW-1003">Cell membrane</keyword>
<dbReference type="Pfam" id="PF01312">
    <property type="entry name" value="Bac_export_2"/>
    <property type="match status" value="1"/>
</dbReference>
<comment type="similarity">
    <text evidence="2">Belongs to the type III secretion exporter family.</text>
</comment>
<accession>A0A2T3XQA1</accession>
<dbReference type="GO" id="GO:0009306">
    <property type="term" value="P:protein secretion"/>
    <property type="evidence" value="ECO:0007669"/>
    <property type="project" value="InterPro"/>
</dbReference>
<dbReference type="InterPro" id="IPR006135">
    <property type="entry name" value="T3SS_substrate_exporter"/>
</dbReference>
<dbReference type="PANTHER" id="PTHR30531">
    <property type="entry name" value="FLAGELLAR BIOSYNTHETIC PROTEIN FLHB"/>
    <property type="match status" value="1"/>
</dbReference>
<evidence type="ECO:0000256" key="6">
    <source>
        <dbReference type="ARBA" id="ARBA00023136"/>
    </source>
</evidence>
<gene>
    <name evidence="8" type="ORF">C9I57_21650</name>
</gene>
<dbReference type="RefSeq" id="WP_107152680.1">
    <property type="nucleotide sequence ID" value="NZ_PYUC01000011.1"/>
</dbReference>
<comment type="caution">
    <text evidence="8">The sequence shown here is derived from an EMBL/GenBank/DDBJ whole genome shotgun (WGS) entry which is preliminary data.</text>
</comment>
<organism evidence="8 9">
    <name type="scientific">Trinickia symbiotica</name>
    <dbReference type="NCBI Taxonomy" id="863227"/>
    <lineage>
        <taxon>Bacteria</taxon>
        <taxon>Pseudomonadati</taxon>
        <taxon>Pseudomonadota</taxon>
        <taxon>Betaproteobacteria</taxon>
        <taxon>Burkholderiales</taxon>
        <taxon>Burkholderiaceae</taxon>
        <taxon>Trinickia</taxon>
    </lineage>
</organism>
<comment type="subcellular location">
    <subcellularLocation>
        <location evidence="1">Cell membrane</location>
        <topology evidence="1">Multi-pass membrane protein</topology>
    </subcellularLocation>
</comment>
<name>A0A2T3XQA1_9BURK</name>
<feature type="transmembrane region" description="Helical" evidence="7">
    <location>
        <begin position="182"/>
        <end position="204"/>
    </location>
</feature>
<dbReference type="InterPro" id="IPR029025">
    <property type="entry name" value="T3SS_substrate_exporter_C"/>
</dbReference>
<keyword evidence="5 7" id="KW-1133">Transmembrane helix</keyword>
<evidence type="ECO:0000313" key="9">
    <source>
        <dbReference type="Proteomes" id="UP000240638"/>
    </source>
</evidence>
<evidence type="ECO:0000313" key="8">
    <source>
        <dbReference type="EMBL" id="PTB18622.1"/>
    </source>
</evidence>
<sequence>MSEKTEKPTPQKLRDARKKGQVAKSVEITSGVQLASLLGYFIVEGRHLLQGFEALSALSVEVSNDDFVSAAGRLMGAITELVLRFTVGIAALLVVVTVAAVVAQTGPLLAHEAIKPSLHKVNPLANLKQMFSMRSLFELAKSTSKVGLLSLIFFYLIRQYGPSLQFLPLCSVSCGLRLSIKLLYWMWCALLAFYVLFSIADYAFQRYNTMKQLMMSIDDVKQEYKNSEGNPDVKHKRKQVHREVQSGSLAANVGKSNVVVRNPTHIAVCLFYRPPETPLPQVLEIGRGARAQHIVDLADKAGVPVVENIRVARSLAAHTEAGGYIPSSLFEPVAQILRLVMKLQYERDEGQKEEDVSD</sequence>
<evidence type="ECO:0000256" key="4">
    <source>
        <dbReference type="ARBA" id="ARBA00022692"/>
    </source>
</evidence>
<dbReference type="AlphaFoldDB" id="A0A2T3XQA1"/>
<evidence type="ECO:0000256" key="2">
    <source>
        <dbReference type="ARBA" id="ARBA00010690"/>
    </source>
</evidence>
<dbReference type="PRINTS" id="PR00950">
    <property type="entry name" value="TYPE3IMSPROT"/>
</dbReference>
<protein>
    <submittedName>
        <fullName evidence="8">EscU/YscU/HrcU family type III secretion system export apparatus switch protein</fullName>
    </submittedName>
</protein>
<dbReference type="Gene3D" id="3.40.1690.10">
    <property type="entry name" value="secretion proteins EscU"/>
    <property type="match status" value="1"/>
</dbReference>
<dbReference type="InterPro" id="IPR006307">
    <property type="entry name" value="BsaZ-like"/>
</dbReference>
<proteinExistence type="inferred from homology"/>
<dbReference type="SUPFAM" id="SSF160544">
    <property type="entry name" value="EscU C-terminal domain-like"/>
    <property type="match status" value="1"/>
</dbReference>
<keyword evidence="6 7" id="KW-0472">Membrane</keyword>
<dbReference type="EMBL" id="PYUC01000011">
    <property type="protein sequence ID" value="PTB18622.1"/>
    <property type="molecule type" value="Genomic_DNA"/>
</dbReference>
<evidence type="ECO:0000256" key="5">
    <source>
        <dbReference type="ARBA" id="ARBA00022989"/>
    </source>
</evidence>